<reference evidence="3" key="1">
    <citation type="journal article" date="2019" name="Int. J. Syst. Evol. Microbiol.">
        <title>The Global Catalogue of Microorganisms (GCM) 10K type strain sequencing project: providing services to taxonomists for standard genome sequencing and annotation.</title>
        <authorList>
            <consortium name="The Broad Institute Genomics Platform"/>
            <consortium name="The Broad Institute Genome Sequencing Center for Infectious Disease"/>
            <person name="Wu L."/>
            <person name="Ma J."/>
        </authorList>
    </citation>
    <scope>NUCLEOTIDE SEQUENCE [LARGE SCALE GENOMIC DNA]</scope>
    <source>
        <strain evidence="3">CGMCC 1.12295</strain>
    </source>
</reference>
<comment type="caution">
    <text evidence="2">The sequence shown here is derived from an EMBL/GenBank/DDBJ whole genome shotgun (WGS) entry which is preliminary data.</text>
</comment>
<dbReference type="Gene3D" id="1.10.3750.10">
    <property type="entry name" value="YhaI-like"/>
    <property type="match status" value="1"/>
</dbReference>
<protein>
    <submittedName>
        <fullName evidence="2">DUF1878 family protein</fullName>
    </submittedName>
</protein>
<evidence type="ECO:0000256" key="1">
    <source>
        <dbReference type="SAM" id="Coils"/>
    </source>
</evidence>
<dbReference type="EMBL" id="JBHUEO010000030">
    <property type="protein sequence ID" value="MFD1707328.1"/>
    <property type="molecule type" value="Genomic_DNA"/>
</dbReference>
<sequence length="110" mass="13239">MDELKNRVETLEYHVKLLLGMIQPVNRDFDLLVIQKGLTEEEVKDFHELCRELEEEMEEQKAEKFVFHSPLYRQFTAGLNKKLHPKETVQACLNQQIYVELMKKLWMNME</sequence>
<dbReference type="Pfam" id="PF08963">
    <property type="entry name" value="DUF1878"/>
    <property type="match status" value="1"/>
</dbReference>
<feature type="coiled-coil region" evidence="1">
    <location>
        <begin position="36"/>
        <end position="63"/>
    </location>
</feature>
<dbReference type="InterPro" id="IPR035945">
    <property type="entry name" value="YhaI-like_sf"/>
</dbReference>
<keyword evidence="3" id="KW-1185">Reference proteome</keyword>
<accession>A0ABW4KIJ1</accession>
<dbReference type="InterPro" id="IPR015058">
    <property type="entry name" value="DUF1878"/>
</dbReference>
<dbReference type="SUPFAM" id="SSF109915">
    <property type="entry name" value="Hypothetical protein YhaI"/>
    <property type="match status" value="1"/>
</dbReference>
<organism evidence="2 3">
    <name type="scientific">Siminovitchia sediminis</name>
    <dbReference type="NCBI Taxonomy" id="1274353"/>
    <lineage>
        <taxon>Bacteria</taxon>
        <taxon>Bacillati</taxon>
        <taxon>Bacillota</taxon>
        <taxon>Bacilli</taxon>
        <taxon>Bacillales</taxon>
        <taxon>Bacillaceae</taxon>
        <taxon>Siminovitchia</taxon>
    </lineage>
</organism>
<evidence type="ECO:0000313" key="2">
    <source>
        <dbReference type="EMBL" id="MFD1707328.1"/>
    </source>
</evidence>
<dbReference type="Proteomes" id="UP001597301">
    <property type="component" value="Unassembled WGS sequence"/>
</dbReference>
<keyword evidence="1" id="KW-0175">Coiled coil</keyword>
<proteinExistence type="predicted"/>
<evidence type="ECO:0000313" key="3">
    <source>
        <dbReference type="Proteomes" id="UP001597301"/>
    </source>
</evidence>
<name>A0ABW4KIJ1_9BACI</name>
<dbReference type="RefSeq" id="WP_380774048.1">
    <property type="nucleotide sequence ID" value="NZ_JBHUEO010000030.1"/>
</dbReference>
<gene>
    <name evidence="2" type="ORF">ACFSCZ_11360</name>
</gene>